<name>A0A1H1QAQ2_9GAMM</name>
<dbReference type="Proteomes" id="UP000243207">
    <property type="component" value="Chromosome I"/>
</dbReference>
<dbReference type="EMBL" id="LT629736">
    <property type="protein sequence ID" value="SDS20598.1"/>
    <property type="molecule type" value="Genomic_DNA"/>
</dbReference>
<organism evidence="1 2">
    <name type="scientific">Halopseudomonas xinjiangensis</name>
    <dbReference type="NCBI Taxonomy" id="487184"/>
    <lineage>
        <taxon>Bacteria</taxon>
        <taxon>Pseudomonadati</taxon>
        <taxon>Pseudomonadota</taxon>
        <taxon>Gammaproteobacteria</taxon>
        <taxon>Pseudomonadales</taxon>
        <taxon>Pseudomonadaceae</taxon>
        <taxon>Halopseudomonas</taxon>
    </lineage>
</organism>
<evidence type="ECO:0000313" key="1">
    <source>
        <dbReference type="EMBL" id="SDS20598.1"/>
    </source>
</evidence>
<dbReference type="OrthoDB" id="9971025at2"/>
<dbReference type="RefSeq" id="WP_093392202.1">
    <property type="nucleotide sequence ID" value="NZ_LT629736.1"/>
</dbReference>
<accession>A0A1H1QAQ2</accession>
<dbReference type="STRING" id="487184.SAMN05216421_1096"/>
<dbReference type="AlphaFoldDB" id="A0A1H1QAQ2"/>
<evidence type="ECO:0000313" key="2">
    <source>
        <dbReference type="Proteomes" id="UP000243207"/>
    </source>
</evidence>
<reference evidence="2" key="1">
    <citation type="submission" date="2016-10" db="EMBL/GenBank/DDBJ databases">
        <authorList>
            <person name="Varghese N."/>
            <person name="Submissions S."/>
        </authorList>
    </citation>
    <scope>NUCLEOTIDE SEQUENCE [LARGE SCALE GENOMIC DNA]</scope>
    <source>
        <strain evidence="2">NRRL B-51270</strain>
    </source>
</reference>
<keyword evidence="2" id="KW-1185">Reference proteome</keyword>
<sequence>MSASNKRIQWERVEPGLDVWEAAGGYRRERYRLREREIFIVTCQRDGGYFFSHDPDDLDKCVRIHMEEHQ</sequence>
<proteinExistence type="predicted"/>
<protein>
    <submittedName>
        <fullName evidence="1">Uncharacterized protein</fullName>
    </submittedName>
</protein>
<gene>
    <name evidence="1" type="ORF">SAMN05216421_1096</name>
</gene>